<dbReference type="Proteomes" id="UP000282930">
    <property type="component" value="Chromosome"/>
</dbReference>
<dbReference type="PANTHER" id="PTHR11820">
    <property type="entry name" value="ACYLPYRUVASE"/>
    <property type="match status" value="1"/>
</dbReference>
<dbReference type="SUPFAM" id="SSF56529">
    <property type="entry name" value="FAH"/>
    <property type="match status" value="1"/>
</dbReference>
<feature type="domain" description="Fumarylacetoacetase-like C-terminal" evidence="3">
    <location>
        <begin position="53"/>
        <end position="248"/>
    </location>
</feature>
<dbReference type="InterPro" id="IPR011234">
    <property type="entry name" value="Fumarylacetoacetase-like_C"/>
</dbReference>
<dbReference type="Gene3D" id="3.90.850.10">
    <property type="entry name" value="Fumarylacetoacetase-like, C-terminal domain"/>
    <property type="match status" value="1"/>
</dbReference>
<dbReference type="InterPro" id="IPR036663">
    <property type="entry name" value="Fumarylacetoacetase_C_sf"/>
</dbReference>
<dbReference type="Pfam" id="PF01557">
    <property type="entry name" value="FAA_hydrolase"/>
    <property type="match status" value="1"/>
</dbReference>
<evidence type="ECO:0000256" key="2">
    <source>
        <dbReference type="ARBA" id="ARBA00022723"/>
    </source>
</evidence>
<evidence type="ECO:0000313" key="6">
    <source>
        <dbReference type="Proteomes" id="UP000282930"/>
    </source>
</evidence>
<proteinExistence type="inferred from homology"/>
<evidence type="ECO:0000313" key="5">
    <source>
        <dbReference type="EMBL" id="AZT90960.1"/>
    </source>
</evidence>
<keyword evidence="6" id="KW-1185">Reference proteome</keyword>
<dbReference type="GO" id="GO:0016853">
    <property type="term" value="F:isomerase activity"/>
    <property type="evidence" value="ECO:0007669"/>
    <property type="project" value="UniProtKB-ARBA"/>
</dbReference>
<dbReference type="RefSeq" id="WP_127352332.1">
    <property type="nucleotide sequence ID" value="NZ_CP034791.1"/>
</dbReference>
<dbReference type="Pfam" id="PF10370">
    <property type="entry name" value="Rv2993c-like_N"/>
    <property type="match status" value="1"/>
</dbReference>
<dbReference type="GO" id="GO:0018773">
    <property type="term" value="F:acetylpyruvate hydrolase activity"/>
    <property type="evidence" value="ECO:0007669"/>
    <property type="project" value="TreeGrafter"/>
</dbReference>
<evidence type="ECO:0000259" key="3">
    <source>
        <dbReference type="Pfam" id="PF01557"/>
    </source>
</evidence>
<feature type="domain" description="Rv2993c-like N-terminal" evidence="4">
    <location>
        <begin position="1"/>
        <end position="48"/>
    </location>
</feature>
<reference evidence="5 6" key="1">
    <citation type="submission" date="2018-12" db="EMBL/GenBank/DDBJ databases">
        <title>Genome sequence from the cellulolytic species, Caldicellulosiruptor changbaiensis.</title>
        <authorList>
            <person name="Blumer-Schuette S.E."/>
            <person name="Mendoza C."/>
        </authorList>
    </citation>
    <scope>NUCLEOTIDE SEQUENCE [LARGE SCALE GENOMIC DNA]</scope>
    <source>
        <strain evidence="5 6">CBS-Z</strain>
    </source>
</reference>
<organism evidence="5 6">
    <name type="scientific">Caldicellulosiruptor changbaiensis</name>
    <dbReference type="NCBI Taxonomy" id="1222016"/>
    <lineage>
        <taxon>Bacteria</taxon>
        <taxon>Bacillati</taxon>
        <taxon>Bacillota</taxon>
        <taxon>Bacillota incertae sedis</taxon>
        <taxon>Caldicellulosiruptorales</taxon>
        <taxon>Caldicellulosiruptoraceae</taxon>
        <taxon>Caldicellulosiruptor</taxon>
    </lineage>
</organism>
<name>A0A3T0D772_9FIRM</name>
<keyword evidence="2" id="KW-0479">Metal-binding</keyword>
<dbReference type="KEGG" id="ccha:ELD05_10065"/>
<dbReference type="FunFam" id="3.90.850.10:FF:000002">
    <property type="entry name" value="2-hydroxyhepta-2,4-diene-1,7-dioate isomerase"/>
    <property type="match status" value="1"/>
</dbReference>
<dbReference type="PANTHER" id="PTHR11820:SF7">
    <property type="entry name" value="ACYLPYRUVASE FAHD1, MITOCHONDRIAL"/>
    <property type="match status" value="1"/>
</dbReference>
<dbReference type="EMBL" id="CP034791">
    <property type="protein sequence ID" value="AZT90960.1"/>
    <property type="molecule type" value="Genomic_DNA"/>
</dbReference>
<dbReference type="GO" id="GO:0019752">
    <property type="term" value="P:carboxylic acid metabolic process"/>
    <property type="evidence" value="ECO:0007669"/>
    <property type="project" value="UniProtKB-ARBA"/>
</dbReference>
<evidence type="ECO:0000256" key="1">
    <source>
        <dbReference type="ARBA" id="ARBA00010211"/>
    </source>
</evidence>
<comment type="similarity">
    <text evidence="1">Belongs to the FAH family.</text>
</comment>
<dbReference type="AlphaFoldDB" id="A0A3T0D772"/>
<protein>
    <submittedName>
        <fullName evidence="5">Uncharacterized protein</fullName>
    </submittedName>
</protein>
<dbReference type="InterPro" id="IPR018833">
    <property type="entry name" value="Rv2993c-like_N"/>
</dbReference>
<sequence>MKLGRFFYANKTFFGLVEDDMVRVVKSIDPLTVSKEIYPKEALKILSPVKPSKVICVGLNYKDHANELKLEIPQTPVLFLKPPTCVIGHMESIIYPEHMSKQVDYEGELAIVIKKECRNVTPDEAKKYILGYTCANDVTARDLQPKNGQWTVAKSFDTFLPLGPIITDEIDPNNSRIKTYLNGKVVQSSNTNNFIFNVETLVSYISSIMTLKPFDVIITGTPSGIGPMKRGDIIEVEIEGIGRLTNYVE</sequence>
<evidence type="ECO:0000259" key="4">
    <source>
        <dbReference type="Pfam" id="PF10370"/>
    </source>
</evidence>
<dbReference type="GO" id="GO:0046872">
    <property type="term" value="F:metal ion binding"/>
    <property type="evidence" value="ECO:0007669"/>
    <property type="project" value="UniProtKB-KW"/>
</dbReference>
<accession>A0A3T0D772</accession>
<gene>
    <name evidence="5" type="ORF">ELD05_10065</name>
</gene>